<feature type="region of interest" description="Disordered" evidence="1">
    <location>
        <begin position="24"/>
        <end position="56"/>
    </location>
</feature>
<reference evidence="2" key="2">
    <citation type="journal article" date="2015" name="Fish Shellfish Immunol.">
        <title>Early steps in the European eel (Anguilla anguilla)-Vibrio vulnificus interaction in the gills: Role of the RtxA13 toxin.</title>
        <authorList>
            <person name="Callol A."/>
            <person name="Pajuelo D."/>
            <person name="Ebbesson L."/>
            <person name="Teles M."/>
            <person name="MacKenzie S."/>
            <person name="Amaro C."/>
        </authorList>
    </citation>
    <scope>NUCLEOTIDE SEQUENCE</scope>
</reference>
<organism evidence="2">
    <name type="scientific">Anguilla anguilla</name>
    <name type="common">European freshwater eel</name>
    <name type="synonym">Muraena anguilla</name>
    <dbReference type="NCBI Taxonomy" id="7936"/>
    <lineage>
        <taxon>Eukaryota</taxon>
        <taxon>Metazoa</taxon>
        <taxon>Chordata</taxon>
        <taxon>Craniata</taxon>
        <taxon>Vertebrata</taxon>
        <taxon>Euteleostomi</taxon>
        <taxon>Actinopterygii</taxon>
        <taxon>Neopterygii</taxon>
        <taxon>Teleostei</taxon>
        <taxon>Anguilliformes</taxon>
        <taxon>Anguillidae</taxon>
        <taxon>Anguilla</taxon>
    </lineage>
</organism>
<reference evidence="2" key="1">
    <citation type="submission" date="2014-11" db="EMBL/GenBank/DDBJ databases">
        <authorList>
            <person name="Amaro Gonzalez C."/>
        </authorList>
    </citation>
    <scope>NUCLEOTIDE SEQUENCE</scope>
</reference>
<sequence>MGPPVPRQLICKIKSLKLHLKYGLPFSRGKNPSGGGAVHIQHLHTDGEASPHSHDE</sequence>
<evidence type="ECO:0000313" key="2">
    <source>
        <dbReference type="EMBL" id="JAH51540.1"/>
    </source>
</evidence>
<proteinExistence type="predicted"/>
<dbReference type="PROSITE" id="PS01287">
    <property type="entry name" value="RTC"/>
    <property type="match status" value="1"/>
</dbReference>
<accession>A0A0E9TF51</accession>
<dbReference type="EMBL" id="GBXM01057037">
    <property type="protein sequence ID" value="JAH51540.1"/>
    <property type="molecule type" value="Transcribed_RNA"/>
</dbReference>
<dbReference type="AlphaFoldDB" id="A0A0E9TF51"/>
<evidence type="ECO:0000256" key="1">
    <source>
        <dbReference type="SAM" id="MobiDB-lite"/>
    </source>
</evidence>
<dbReference type="InterPro" id="IPR020719">
    <property type="entry name" value="RNA3'_term_phos_cycl-like_CS"/>
</dbReference>
<feature type="compositionally biased region" description="Basic and acidic residues" evidence="1">
    <location>
        <begin position="43"/>
        <end position="56"/>
    </location>
</feature>
<name>A0A0E9TF51_ANGAN</name>
<protein>
    <submittedName>
        <fullName evidence="2">Uncharacterized protein</fullName>
    </submittedName>
</protein>